<keyword evidence="3" id="KW-0547">Nucleotide-binding</keyword>
<comment type="similarity">
    <text evidence="13">Belongs to the helicase family. DinG subfamily.</text>
</comment>
<gene>
    <name evidence="15" type="ORF">ACFSCX_14735</name>
</gene>
<sequence>MEKEMKVSVRGLVEYVFRSGSIESFVKSSSSFTEGTKAHQLVQAEYKEHDQKEVYLQALVELDSFTLSIEGRCDGLLHHEEGITLDEIKSTSLPLHTIEEDSYPVHWAQALCYGYMYSKDHALTSIHIQLTYVQRETQEQKRFNKAYSFYELETFMDKLVKNYAPYAELIIKNKQERIQSIKDLSFPFERYRAGQRKLAGAVYKTITEKKRLFALAPTGIGKTISTLFPSIKAIGESQADRLFYLTAKTITRTTAEESFALLHNNGLKMKIATLTAKDKICFKEETRCQSDYCEFANGYYDRINEAILDILRSEYLLTRPIIEKYAHKHRVCPFEFSVDLAYAVDAVICDYNYVFDPRVSFKRLYEEQKKETVVLIDEAHNLVDRGRAMYSAEVNKAPFLQLKRHFQANKKSELYRLSNKINQYFIEKRKQSNENEWSEKHFCTEFIELLTLFTQHVEGQLHHFEKDAIYELLLETYFQSNHFIKISTLYDERFVTLFNKQNSDVNVKLLCLDPSFLLKQYGKGFKSKIFFSATIFPLPFYKEMLGSEEGDYSIRIPSPFKKEQYNVTIHPVSTKYQHREDTKTKIAELIVQTYSNTIGNYLVFFPSYQYMSLLLEEVKTLSPSFKMIIQQREMDEKHREDFLHHFQDHPKQTLVGFGVLGGIFSEGVDLKGDRLNGVMIVGVGLPQLSYERSLMKDYFQTTGKNGYDYAYVYPGINKVWQAGGRLIRSERDHGRILLVDDRYNSTKYRQLLPKEWV</sequence>
<keyword evidence="10" id="KW-0238">DNA-binding</keyword>
<proteinExistence type="inferred from homology"/>
<keyword evidence="16" id="KW-1185">Reference proteome</keyword>
<dbReference type="InterPro" id="IPR014013">
    <property type="entry name" value="Helic_SF1/SF2_ATP-bd_DinG/Rad3"/>
</dbReference>
<dbReference type="InterPro" id="IPR006555">
    <property type="entry name" value="ATP-dep_Helicase_C"/>
</dbReference>
<dbReference type="GO" id="GO:0016787">
    <property type="term" value="F:hydrolase activity"/>
    <property type="evidence" value="ECO:0007669"/>
    <property type="project" value="UniProtKB-KW"/>
</dbReference>
<dbReference type="InterPro" id="IPR042493">
    <property type="entry name" value="XPD_DNA_FeS"/>
</dbReference>
<evidence type="ECO:0000256" key="4">
    <source>
        <dbReference type="ARBA" id="ARBA00022763"/>
    </source>
</evidence>
<evidence type="ECO:0000256" key="2">
    <source>
        <dbReference type="ARBA" id="ARBA00022723"/>
    </source>
</evidence>
<dbReference type="RefSeq" id="WP_377929010.1">
    <property type="nucleotide sequence ID" value="NZ_JBHUEM010000024.1"/>
</dbReference>
<evidence type="ECO:0000256" key="6">
    <source>
        <dbReference type="ARBA" id="ARBA00022806"/>
    </source>
</evidence>
<dbReference type="InterPro" id="IPR027417">
    <property type="entry name" value="P-loop_NTPase"/>
</dbReference>
<dbReference type="SMART" id="SM00491">
    <property type="entry name" value="HELICc2"/>
    <property type="match status" value="1"/>
</dbReference>
<keyword evidence="4" id="KW-0227">DNA damage</keyword>
<keyword evidence="2" id="KW-0479">Metal-binding</keyword>
<reference evidence="16" key="1">
    <citation type="journal article" date="2019" name="Int. J. Syst. Evol. Microbiol.">
        <title>The Global Catalogue of Microorganisms (GCM) 10K type strain sequencing project: providing services to taxonomists for standard genome sequencing and annotation.</title>
        <authorList>
            <consortium name="The Broad Institute Genomics Platform"/>
            <consortium name="The Broad Institute Genome Sequencing Center for Infectious Disease"/>
            <person name="Wu L."/>
            <person name="Ma J."/>
        </authorList>
    </citation>
    <scope>NUCLEOTIDE SEQUENCE [LARGE SCALE GENOMIC DNA]</scope>
    <source>
        <strain evidence="16">CCUG 49339</strain>
    </source>
</reference>
<dbReference type="GO" id="GO:0003678">
    <property type="term" value="F:DNA helicase activity"/>
    <property type="evidence" value="ECO:0007669"/>
    <property type="project" value="UniProtKB-EC"/>
</dbReference>
<dbReference type="Gene3D" id="1.10.30.20">
    <property type="entry name" value="Bacterial XPD DNA helicase, FeS cluster domain"/>
    <property type="match status" value="1"/>
</dbReference>
<dbReference type="Gene3D" id="3.40.50.300">
    <property type="entry name" value="P-loop containing nucleotide triphosphate hydrolases"/>
    <property type="match status" value="2"/>
</dbReference>
<evidence type="ECO:0000256" key="10">
    <source>
        <dbReference type="ARBA" id="ARBA00023125"/>
    </source>
</evidence>
<dbReference type="InterPro" id="IPR045028">
    <property type="entry name" value="DinG/Rad3-like"/>
</dbReference>
<dbReference type="InterPro" id="IPR006554">
    <property type="entry name" value="Helicase-like_DEXD_c2"/>
</dbReference>
<dbReference type="EC" id="3.6.4.12" evidence="15"/>
<keyword evidence="9" id="KW-0411">Iron-sulfur</keyword>
<keyword evidence="7" id="KW-0067">ATP-binding</keyword>
<name>A0ABW4LRN3_9BACI</name>
<evidence type="ECO:0000256" key="7">
    <source>
        <dbReference type="ARBA" id="ARBA00022840"/>
    </source>
</evidence>
<keyword evidence="6 15" id="KW-0347">Helicase</keyword>
<evidence type="ECO:0000256" key="12">
    <source>
        <dbReference type="ARBA" id="ARBA00023235"/>
    </source>
</evidence>
<dbReference type="PANTHER" id="PTHR11472">
    <property type="entry name" value="DNA REPAIR DEAD HELICASE RAD3/XP-D SUBFAMILY MEMBER"/>
    <property type="match status" value="1"/>
</dbReference>
<keyword evidence="11" id="KW-0234">DNA repair</keyword>
<evidence type="ECO:0000256" key="1">
    <source>
        <dbReference type="ARBA" id="ARBA00022485"/>
    </source>
</evidence>
<keyword evidence="1" id="KW-0004">4Fe-4S</keyword>
<evidence type="ECO:0000256" key="13">
    <source>
        <dbReference type="ARBA" id="ARBA00038058"/>
    </source>
</evidence>
<dbReference type="SUPFAM" id="SSF52540">
    <property type="entry name" value="P-loop containing nucleoside triphosphate hydrolases"/>
    <property type="match status" value="2"/>
</dbReference>
<accession>A0ABW4LRN3</accession>
<evidence type="ECO:0000256" key="5">
    <source>
        <dbReference type="ARBA" id="ARBA00022801"/>
    </source>
</evidence>
<dbReference type="Gene3D" id="1.10.275.40">
    <property type="match status" value="1"/>
</dbReference>
<dbReference type="Pfam" id="PF13307">
    <property type="entry name" value="Helicase_C_2"/>
    <property type="match status" value="1"/>
</dbReference>
<organism evidence="15 16">
    <name type="scientific">Bacillus salitolerans</name>
    <dbReference type="NCBI Taxonomy" id="1437434"/>
    <lineage>
        <taxon>Bacteria</taxon>
        <taxon>Bacillati</taxon>
        <taxon>Bacillota</taxon>
        <taxon>Bacilli</taxon>
        <taxon>Bacillales</taxon>
        <taxon>Bacillaceae</taxon>
        <taxon>Bacillus</taxon>
    </lineage>
</organism>
<evidence type="ECO:0000256" key="3">
    <source>
        <dbReference type="ARBA" id="ARBA00022741"/>
    </source>
</evidence>
<dbReference type="Gene3D" id="3.90.320.10">
    <property type="match status" value="1"/>
</dbReference>
<keyword evidence="5 15" id="KW-0378">Hydrolase</keyword>
<evidence type="ECO:0000259" key="14">
    <source>
        <dbReference type="PROSITE" id="PS51193"/>
    </source>
</evidence>
<evidence type="ECO:0000256" key="8">
    <source>
        <dbReference type="ARBA" id="ARBA00023004"/>
    </source>
</evidence>
<protein>
    <submittedName>
        <fullName evidence="15">ATP-dependent DNA helicase</fullName>
        <ecNumber evidence="15">3.6.4.12</ecNumber>
    </submittedName>
</protein>
<dbReference type="Proteomes" id="UP001597214">
    <property type="component" value="Unassembled WGS sequence"/>
</dbReference>
<feature type="domain" description="Helicase ATP-binding" evidence="14">
    <location>
        <begin position="181"/>
        <end position="433"/>
    </location>
</feature>
<dbReference type="Pfam" id="PF06733">
    <property type="entry name" value="DEAD_2"/>
    <property type="match status" value="1"/>
</dbReference>
<dbReference type="PANTHER" id="PTHR11472:SF34">
    <property type="entry name" value="REGULATOR OF TELOMERE ELONGATION HELICASE 1"/>
    <property type="match status" value="1"/>
</dbReference>
<dbReference type="InterPro" id="IPR010614">
    <property type="entry name" value="RAD3-like_helicase_DEAD"/>
</dbReference>
<dbReference type="SMART" id="SM00488">
    <property type="entry name" value="DEXDc2"/>
    <property type="match status" value="1"/>
</dbReference>
<evidence type="ECO:0000256" key="11">
    <source>
        <dbReference type="ARBA" id="ARBA00023204"/>
    </source>
</evidence>
<dbReference type="InterPro" id="IPR011604">
    <property type="entry name" value="PDDEXK-like_dom_sf"/>
</dbReference>
<evidence type="ECO:0000313" key="15">
    <source>
        <dbReference type="EMBL" id="MFD1737790.1"/>
    </source>
</evidence>
<dbReference type="EMBL" id="JBHUEM010000024">
    <property type="protein sequence ID" value="MFD1737790.1"/>
    <property type="molecule type" value="Genomic_DNA"/>
</dbReference>
<keyword evidence="8" id="KW-0408">Iron</keyword>
<evidence type="ECO:0000313" key="16">
    <source>
        <dbReference type="Proteomes" id="UP001597214"/>
    </source>
</evidence>
<keyword evidence="12" id="KW-0413">Isomerase</keyword>
<comment type="caution">
    <text evidence="15">The sequence shown here is derived from an EMBL/GenBank/DDBJ whole genome shotgun (WGS) entry which is preliminary data.</text>
</comment>
<evidence type="ECO:0000256" key="9">
    <source>
        <dbReference type="ARBA" id="ARBA00023014"/>
    </source>
</evidence>
<dbReference type="PROSITE" id="PS51193">
    <property type="entry name" value="HELICASE_ATP_BIND_2"/>
    <property type="match status" value="1"/>
</dbReference>